<evidence type="ECO:0000313" key="3">
    <source>
        <dbReference type="EMBL" id="PXA04409.1"/>
    </source>
</evidence>
<keyword evidence="4" id="KW-1185">Reference proteome</keyword>
<keyword evidence="2" id="KW-0732">Signal</keyword>
<feature type="signal peptide" evidence="2">
    <location>
        <begin position="1"/>
        <end position="31"/>
    </location>
</feature>
<sequence length="260" mass="27565">MILSFKFKDRSMKLLSVITSVFLACALSAHASVVFVDPGFDGSFDDDGNGTQTLQTSTGEWLNDVEVEYENWVIADGAANLGADTVDGTDRERARALAQSVFDNQTNTGLFNFQFDIKISATPVAGNDDLAVYLLGWNDGQTSPQVDLANSNDAYLNLVFINGASSLLGGNEIILVNDGVTAAATDLGIAADNTFDSVSIEVDLGVSGYDYYAVVFTGESDSDVEFSIDNVGLVAVPELSAFGLLASCFGLACVMVRRRG</sequence>
<keyword evidence="1" id="KW-0472">Membrane</keyword>
<keyword evidence="1" id="KW-1133">Transmembrane helix</keyword>
<keyword evidence="1" id="KW-0812">Transmembrane</keyword>
<organism evidence="3 4">
    <name type="scientific">Coraliomargarita sinensis</name>
    <dbReference type="NCBI Taxonomy" id="2174842"/>
    <lineage>
        <taxon>Bacteria</taxon>
        <taxon>Pseudomonadati</taxon>
        <taxon>Verrucomicrobiota</taxon>
        <taxon>Opitutia</taxon>
        <taxon>Puniceicoccales</taxon>
        <taxon>Coraliomargaritaceae</taxon>
        <taxon>Coraliomargarita</taxon>
    </lineage>
</organism>
<feature type="chain" id="PRO_5016323990" description="PEP-CTERM protein-sorting domain-containing protein" evidence="2">
    <location>
        <begin position="32"/>
        <end position="260"/>
    </location>
</feature>
<feature type="transmembrane region" description="Helical" evidence="1">
    <location>
        <begin position="239"/>
        <end position="256"/>
    </location>
</feature>
<evidence type="ECO:0000256" key="1">
    <source>
        <dbReference type="SAM" id="Phobius"/>
    </source>
</evidence>
<dbReference type="Proteomes" id="UP000247099">
    <property type="component" value="Unassembled WGS sequence"/>
</dbReference>
<gene>
    <name evidence="3" type="ORF">DDZ13_07715</name>
</gene>
<evidence type="ECO:0000256" key="2">
    <source>
        <dbReference type="SAM" id="SignalP"/>
    </source>
</evidence>
<dbReference type="InParanoid" id="A0A317ZKR6"/>
<dbReference type="EMBL" id="QHJQ01000004">
    <property type="protein sequence ID" value="PXA04409.1"/>
    <property type="molecule type" value="Genomic_DNA"/>
</dbReference>
<comment type="caution">
    <text evidence="3">The sequence shown here is derived from an EMBL/GenBank/DDBJ whole genome shotgun (WGS) entry which is preliminary data.</text>
</comment>
<protein>
    <recommendedName>
        <fullName evidence="5">PEP-CTERM protein-sorting domain-containing protein</fullName>
    </recommendedName>
</protein>
<proteinExistence type="predicted"/>
<evidence type="ECO:0000313" key="4">
    <source>
        <dbReference type="Proteomes" id="UP000247099"/>
    </source>
</evidence>
<reference evidence="3 4" key="1">
    <citation type="submission" date="2018-05" db="EMBL/GenBank/DDBJ databases">
        <title>Coraliomargarita sinensis sp. nov., isolated from a marine solar saltern.</title>
        <authorList>
            <person name="Zhou L.Y."/>
        </authorList>
    </citation>
    <scope>NUCLEOTIDE SEQUENCE [LARGE SCALE GENOMIC DNA]</scope>
    <source>
        <strain evidence="3 4">WN38</strain>
    </source>
</reference>
<dbReference type="PROSITE" id="PS51257">
    <property type="entry name" value="PROKAR_LIPOPROTEIN"/>
    <property type="match status" value="1"/>
</dbReference>
<name>A0A317ZKR6_9BACT</name>
<dbReference type="AlphaFoldDB" id="A0A317ZKR6"/>
<evidence type="ECO:0008006" key="5">
    <source>
        <dbReference type="Google" id="ProtNLM"/>
    </source>
</evidence>
<accession>A0A317ZKR6</accession>